<proteinExistence type="predicted"/>
<reference evidence="1 3" key="1">
    <citation type="submission" date="2015-12" db="EMBL/GenBank/DDBJ databases">
        <title>Intraspecies pangenome expansion in the marine bacterium Alteromonas.</title>
        <authorList>
            <person name="Lopez-Perez M."/>
            <person name="Rodriguez-Valera F."/>
        </authorList>
    </citation>
    <scope>NUCLEOTIDE SEQUENCE [LARGE SCALE GENOMIC DNA]</scope>
    <source>
        <strain evidence="1 3">UM8</strain>
    </source>
</reference>
<evidence type="ECO:0000313" key="4">
    <source>
        <dbReference type="Proteomes" id="UP000182101"/>
    </source>
</evidence>
<dbReference type="InterPro" id="IPR005501">
    <property type="entry name" value="LamB/YcsF/PxpA-like"/>
</dbReference>
<dbReference type="InterPro" id="IPR011330">
    <property type="entry name" value="Glyco_hydro/deAcase_b/a-brl"/>
</dbReference>
<evidence type="ECO:0000313" key="2">
    <source>
        <dbReference type="EMBL" id="APD90157.1"/>
    </source>
</evidence>
<name>A0AAC9F786_9ALTE</name>
<evidence type="ECO:0000313" key="1">
    <source>
        <dbReference type="EMBL" id="AMJ78861.1"/>
    </source>
</evidence>
<dbReference type="GO" id="GO:0005975">
    <property type="term" value="P:carbohydrate metabolic process"/>
    <property type="evidence" value="ECO:0007669"/>
    <property type="project" value="InterPro"/>
</dbReference>
<dbReference type="NCBIfam" id="NF003814">
    <property type="entry name" value="PRK05406.1-3"/>
    <property type="match status" value="1"/>
</dbReference>
<dbReference type="SUPFAM" id="SSF88713">
    <property type="entry name" value="Glycoside hydrolase/deacetylase"/>
    <property type="match status" value="1"/>
</dbReference>
<evidence type="ECO:0008006" key="5">
    <source>
        <dbReference type="Google" id="ProtNLM"/>
    </source>
</evidence>
<dbReference type="Pfam" id="PF03746">
    <property type="entry name" value="LamB_YcsF"/>
    <property type="match status" value="1"/>
</dbReference>
<reference evidence="2 4" key="2">
    <citation type="submission" date="2016-11" db="EMBL/GenBank/DDBJ databases">
        <title>Networking in microbes: conjugative elements and plasmids in the genus Alteromonas.</title>
        <authorList>
            <person name="Lopez-Perez M."/>
            <person name="Ramon-Marco N."/>
            <person name="Rodriguez-Valera F."/>
        </authorList>
    </citation>
    <scope>NUCLEOTIDE SEQUENCE [LARGE SCALE GENOMIC DNA]</scope>
    <source>
        <strain evidence="2 4">CP48</strain>
    </source>
</reference>
<organism evidence="1 3">
    <name type="scientific">Alteromonas mediterranea</name>
    <dbReference type="NCBI Taxonomy" id="314275"/>
    <lineage>
        <taxon>Bacteria</taxon>
        <taxon>Pseudomonadati</taxon>
        <taxon>Pseudomonadota</taxon>
        <taxon>Gammaproteobacteria</taxon>
        <taxon>Alteromonadales</taxon>
        <taxon>Alteromonadaceae</taxon>
        <taxon>Alteromonas/Salinimonas group</taxon>
        <taxon>Alteromonas</taxon>
    </lineage>
</organism>
<dbReference type="AlphaFoldDB" id="A0AAC9F786"/>
<dbReference type="PANTHER" id="PTHR30292">
    <property type="entry name" value="UNCHARACTERIZED PROTEIN YBGL-RELATED"/>
    <property type="match status" value="1"/>
</dbReference>
<dbReference type="Gene3D" id="3.20.20.370">
    <property type="entry name" value="Glycoside hydrolase/deacetylase"/>
    <property type="match status" value="1"/>
</dbReference>
<gene>
    <name evidence="1" type="ORF">AV942_11450</name>
    <name evidence="2" type="ORF">BM524_10335</name>
</gene>
<dbReference type="EMBL" id="CP013928">
    <property type="protein sequence ID" value="AMJ78861.1"/>
    <property type="molecule type" value="Genomic_DNA"/>
</dbReference>
<dbReference type="CDD" id="cd10787">
    <property type="entry name" value="LamB_YcsF_like"/>
    <property type="match status" value="1"/>
</dbReference>
<sequence>MKLNCDLGESFGAWSMPVESAIMAEIDQANIACGFHAGDPLVMKQALFLAKTHGVAVGAHPAYPDLQGFGRRSMAIASDELNAMLQYQVSALSGMAALYGVNVTYVKPHGALYNDMMKNAEVRRTVMQSIAEINASSTGAPLTLMVQATAQNAALKEEAKGWELPLYFEAFSDRRYTDEGLLQSRGIEGAVLDEDDALMQAEQLIESGTVTTASGKTLTVEADSLCVHGDTQGAVSIAQRIRSFL</sequence>
<accession>A0AAC9F786</accession>
<dbReference type="PANTHER" id="PTHR30292:SF0">
    <property type="entry name" value="5-OXOPROLINASE SUBUNIT A"/>
    <property type="match status" value="1"/>
</dbReference>
<protein>
    <recommendedName>
        <fullName evidence="5">LamB/YcsF family protein</fullName>
    </recommendedName>
</protein>
<dbReference type="RefSeq" id="WP_012519100.1">
    <property type="nucleotide sequence ID" value="NZ_CAKMLI010000002.1"/>
</dbReference>
<dbReference type="Proteomes" id="UP000182101">
    <property type="component" value="Chromosome"/>
</dbReference>
<dbReference type="NCBIfam" id="NF003816">
    <property type="entry name" value="PRK05406.1-5"/>
    <property type="match status" value="1"/>
</dbReference>
<dbReference type="Proteomes" id="UP000061468">
    <property type="component" value="Chromosome"/>
</dbReference>
<dbReference type="EMBL" id="CP018024">
    <property type="protein sequence ID" value="APD90157.1"/>
    <property type="molecule type" value="Genomic_DNA"/>
</dbReference>
<dbReference type="OMA" id="PFIDCAN"/>
<evidence type="ECO:0000313" key="3">
    <source>
        <dbReference type="Proteomes" id="UP000061468"/>
    </source>
</evidence>